<evidence type="ECO:0000256" key="1">
    <source>
        <dbReference type="SAM" id="Phobius"/>
    </source>
</evidence>
<feature type="transmembrane region" description="Helical" evidence="1">
    <location>
        <begin position="386"/>
        <end position="411"/>
    </location>
</feature>
<dbReference type="AlphaFoldDB" id="A0A1H6T6N2"/>
<protein>
    <recommendedName>
        <fullName evidence="4">ABC-2 type transport system permease protein</fullName>
    </recommendedName>
</protein>
<feature type="transmembrane region" description="Helical" evidence="1">
    <location>
        <begin position="75"/>
        <end position="93"/>
    </location>
</feature>
<organism evidence="2 3">
    <name type="scientific">Halohasta litchfieldiae</name>
    <dbReference type="NCBI Taxonomy" id="1073996"/>
    <lineage>
        <taxon>Archaea</taxon>
        <taxon>Methanobacteriati</taxon>
        <taxon>Methanobacteriota</taxon>
        <taxon>Stenosarchaea group</taxon>
        <taxon>Halobacteria</taxon>
        <taxon>Halobacteriales</taxon>
        <taxon>Haloferacaceae</taxon>
        <taxon>Halohasta</taxon>
    </lineage>
</organism>
<sequence length="536" mass="55706">MSVIPMSVTWSRTRAISRTELRRRWRAIKANPTQLLSLAVVSLFFLPMAVGIPAGAYFGGTYLVSGEVSTPIFRLRQLSVTLWLAAAAFRGFATVLDPDRRDGLLTTISHQQLIAGLLLTEAIIYGVPASLVVAAAAVLFAVAVGSVLAAPTVFVSVGLLVSTGFLTGIGVALLIKTGGARSRLLRRFRTAAGVTVFIVYMGVFLTGSVGAVLDPLYVLFTPTPLGWLGELTLVSAGIEASVLRGGSALVVGIVGLGVGLPVINRLVPWFWYADGPEIEQSTSSSTGDSRLSGLLPQPMVGVVTVDWRRARRAPISLSYAVYPLFLLMTPLVQTIETGTVGTGFVLLVAFSGIWITGVLFTLNIVGNEGAVLPSTLLASSSGRAIVGGHILAGTLVGLPVTAGAVVLIGFLSPLSTISVLSLTFGTLLVGTAAAAIATGIGAALPRYEAVSVSRSRKAIIPSTLAFIGYSLVIGIVSLPLLLGHSRLVGQWISSIAGVSPVSVGLGGLAATVILAAAFSLVSALYARRRVDRFQFD</sequence>
<accession>A0A2H4PXY1</accession>
<accession>A0A1H6T6N2</accession>
<feature type="transmembrane region" description="Helical" evidence="1">
    <location>
        <begin position="196"/>
        <end position="220"/>
    </location>
</feature>
<reference evidence="2 3" key="1">
    <citation type="submission" date="2016-10" db="EMBL/GenBank/DDBJ databases">
        <authorList>
            <person name="de Groot N.N."/>
        </authorList>
    </citation>
    <scope>NUCLEOTIDE SEQUENCE [LARGE SCALE GENOMIC DNA]</scope>
    <source>
        <strain evidence="2 3">DSM 22187</strain>
    </source>
</reference>
<dbReference type="KEGG" id="hae:halTADL_0146"/>
<dbReference type="Proteomes" id="UP000198888">
    <property type="component" value="Unassembled WGS sequence"/>
</dbReference>
<evidence type="ECO:0000313" key="3">
    <source>
        <dbReference type="Proteomes" id="UP000198888"/>
    </source>
</evidence>
<feature type="transmembrane region" description="Helical" evidence="1">
    <location>
        <begin position="153"/>
        <end position="175"/>
    </location>
</feature>
<keyword evidence="3" id="KW-1185">Reference proteome</keyword>
<dbReference type="STRING" id="1073996.SAMN05444271_10677"/>
<feature type="transmembrane region" description="Helical" evidence="1">
    <location>
        <begin position="503"/>
        <end position="526"/>
    </location>
</feature>
<gene>
    <name evidence="2" type="ORF">SAMN05444271_10677</name>
</gene>
<keyword evidence="1" id="KW-0472">Membrane</keyword>
<keyword evidence="1" id="KW-1133">Transmembrane helix</keyword>
<feature type="transmembrane region" description="Helical" evidence="1">
    <location>
        <begin position="464"/>
        <end position="483"/>
    </location>
</feature>
<feature type="transmembrane region" description="Helical" evidence="1">
    <location>
        <begin position="341"/>
        <end position="365"/>
    </location>
</feature>
<evidence type="ECO:0008006" key="4">
    <source>
        <dbReference type="Google" id="ProtNLM"/>
    </source>
</evidence>
<feature type="transmembrane region" description="Helical" evidence="1">
    <location>
        <begin position="317"/>
        <end position="335"/>
    </location>
</feature>
<proteinExistence type="predicted"/>
<feature type="transmembrane region" description="Helical" evidence="1">
    <location>
        <begin position="114"/>
        <end position="147"/>
    </location>
</feature>
<feature type="transmembrane region" description="Helical" evidence="1">
    <location>
        <begin position="240"/>
        <end position="263"/>
    </location>
</feature>
<name>A0A1H6T6N2_9EURY</name>
<dbReference type="EMBL" id="FNYR01000006">
    <property type="protein sequence ID" value="SEI71482.1"/>
    <property type="molecule type" value="Genomic_DNA"/>
</dbReference>
<keyword evidence="1" id="KW-0812">Transmembrane</keyword>
<evidence type="ECO:0000313" key="2">
    <source>
        <dbReference type="EMBL" id="SEI71482.1"/>
    </source>
</evidence>
<feature type="transmembrane region" description="Helical" evidence="1">
    <location>
        <begin position="417"/>
        <end position="444"/>
    </location>
</feature>